<dbReference type="Gene3D" id="1.10.533.10">
    <property type="entry name" value="Death Domain, Fas"/>
    <property type="match status" value="1"/>
</dbReference>
<evidence type="ECO:0000313" key="3">
    <source>
        <dbReference type="Proteomes" id="UP000261580"/>
    </source>
</evidence>
<protein>
    <recommendedName>
        <fullName evidence="1">CARD domain-containing protein</fullName>
    </recommendedName>
</protein>
<keyword evidence="3" id="KW-1185">Reference proteome</keyword>
<dbReference type="InterPro" id="IPR011029">
    <property type="entry name" value="DEATH-like_dom_sf"/>
</dbReference>
<dbReference type="GO" id="GO:0042981">
    <property type="term" value="P:regulation of apoptotic process"/>
    <property type="evidence" value="ECO:0007669"/>
    <property type="project" value="InterPro"/>
</dbReference>
<reference evidence="2" key="2">
    <citation type="submission" date="2025-09" db="UniProtKB">
        <authorList>
            <consortium name="Ensembl"/>
        </authorList>
    </citation>
    <scope>IDENTIFICATION</scope>
</reference>
<dbReference type="AlphaFoldDB" id="A0A3Q4I4Y1"/>
<dbReference type="GeneTree" id="ENSGT00940000177079"/>
<dbReference type="SUPFAM" id="SSF47986">
    <property type="entry name" value="DEATH domain"/>
    <property type="match status" value="1"/>
</dbReference>
<name>A0A3Q4I4Y1_NEOBR</name>
<dbReference type="Pfam" id="PF00619">
    <property type="entry name" value="CARD"/>
    <property type="match status" value="1"/>
</dbReference>
<evidence type="ECO:0000259" key="1">
    <source>
        <dbReference type="Pfam" id="PF00619"/>
    </source>
</evidence>
<dbReference type="InterPro" id="IPR001315">
    <property type="entry name" value="CARD"/>
</dbReference>
<dbReference type="Proteomes" id="UP000261580">
    <property type="component" value="Unassembled WGS sequence"/>
</dbReference>
<dbReference type="STRING" id="32507.ENSNBRP00000029871"/>
<dbReference type="Ensembl" id="ENSNBRT00000030634.1">
    <property type="protein sequence ID" value="ENSNBRP00000029871.1"/>
    <property type="gene ID" value="ENSNBRG00000022740.1"/>
</dbReference>
<dbReference type="OMA" id="PHINFFL"/>
<sequence length="64" mass="7319">MNKNGHLAVSDKARSFIDTVRKKGDKACKITIKHLQIKDPFLFSQLRLYSDTSAQKGKVMYHIP</sequence>
<evidence type="ECO:0000313" key="2">
    <source>
        <dbReference type="Ensembl" id="ENSNBRP00000029871.1"/>
    </source>
</evidence>
<feature type="domain" description="CARD" evidence="1">
    <location>
        <begin position="9"/>
        <end position="47"/>
    </location>
</feature>
<accession>A0A3Q4I4Y1</accession>
<organism evidence="2 3">
    <name type="scientific">Neolamprologus brichardi</name>
    <name type="common">Fairy cichlid</name>
    <name type="synonym">Lamprologus brichardi</name>
    <dbReference type="NCBI Taxonomy" id="32507"/>
    <lineage>
        <taxon>Eukaryota</taxon>
        <taxon>Metazoa</taxon>
        <taxon>Chordata</taxon>
        <taxon>Craniata</taxon>
        <taxon>Vertebrata</taxon>
        <taxon>Euteleostomi</taxon>
        <taxon>Actinopterygii</taxon>
        <taxon>Neopterygii</taxon>
        <taxon>Teleostei</taxon>
        <taxon>Neoteleostei</taxon>
        <taxon>Acanthomorphata</taxon>
        <taxon>Ovalentaria</taxon>
        <taxon>Cichlomorphae</taxon>
        <taxon>Cichliformes</taxon>
        <taxon>Cichlidae</taxon>
        <taxon>African cichlids</taxon>
        <taxon>Pseudocrenilabrinae</taxon>
        <taxon>Lamprologini</taxon>
        <taxon>Neolamprologus</taxon>
    </lineage>
</organism>
<proteinExistence type="predicted"/>
<reference evidence="2" key="1">
    <citation type="submission" date="2025-08" db="UniProtKB">
        <authorList>
            <consortium name="Ensembl"/>
        </authorList>
    </citation>
    <scope>IDENTIFICATION</scope>
</reference>